<sequence length="202" mass="23245">MIVYIVRHGETEANRKKICQGQTEEPLNSTGLDQARSVAQQLREVQFDYAFCSDLFRTRMTIQEILKANIQQFNVVFTPLLREIDAGIDVGMPVGHFFRVAKQRGENLRTAKHEGGESRDDAYKRAQLFIRDQLFPITLKTTIDKQHIEDLDQKESIKHIEDNDHITRVLIVSHGGCICELVRALQASAHSFHLSWIYQLII</sequence>
<dbReference type="CDD" id="cd07067">
    <property type="entry name" value="HP_PGM_like"/>
    <property type="match status" value="1"/>
</dbReference>
<dbReference type="GO" id="GO:0043456">
    <property type="term" value="P:regulation of pentose-phosphate shunt"/>
    <property type="evidence" value="ECO:0007669"/>
    <property type="project" value="TreeGrafter"/>
</dbReference>
<dbReference type="PANTHER" id="PTHR46517:SF1">
    <property type="entry name" value="FRUCTOSE-2,6-BISPHOSPHATASE TIGAR"/>
    <property type="match status" value="1"/>
</dbReference>
<organism evidence="3 4">
    <name type="scientific">Streblomastix strix</name>
    <dbReference type="NCBI Taxonomy" id="222440"/>
    <lineage>
        <taxon>Eukaryota</taxon>
        <taxon>Metamonada</taxon>
        <taxon>Preaxostyla</taxon>
        <taxon>Oxymonadida</taxon>
        <taxon>Streblomastigidae</taxon>
        <taxon>Streblomastix</taxon>
    </lineage>
</organism>
<dbReference type="GO" id="GO:0005829">
    <property type="term" value="C:cytosol"/>
    <property type="evidence" value="ECO:0007669"/>
    <property type="project" value="TreeGrafter"/>
</dbReference>
<dbReference type="PANTHER" id="PTHR46517">
    <property type="entry name" value="FRUCTOSE-2,6-BISPHOSPHATASE TIGAR"/>
    <property type="match status" value="1"/>
</dbReference>
<accession>A0A5J4XBA2</accession>
<dbReference type="Proteomes" id="UP000324800">
    <property type="component" value="Unassembled WGS sequence"/>
</dbReference>
<evidence type="ECO:0000256" key="2">
    <source>
        <dbReference type="PIRSR" id="PIRSR613078-2"/>
    </source>
</evidence>
<comment type="caution">
    <text evidence="3">The sequence shown here is derived from an EMBL/GenBank/DDBJ whole genome shotgun (WGS) entry which is preliminary data.</text>
</comment>
<feature type="binding site" evidence="2">
    <location>
        <position position="57"/>
    </location>
    <ligand>
        <name>substrate</name>
    </ligand>
</feature>
<dbReference type="GO" id="GO:0045820">
    <property type="term" value="P:negative regulation of glycolytic process"/>
    <property type="evidence" value="ECO:0007669"/>
    <property type="project" value="TreeGrafter"/>
</dbReference>
<proteinExistence type="predicted"/>
<dbReference type="SUPFAM" id="SSF53254">
    <property type="entry name" value="Phosphoglycerate mutase-like"/>
    <property type="match status" value="1"/>
</dbReference>
<evidence type="ECO:0000313" key="3">
    <source>
        <dbReference type="EMBL" id="KAA6404202.1"/>
    </source>
</evidence>
<dbReference type="Gene3D" id="3.40.50.1240">
    <property type="entry name" value="Phosphoglycerate mutase-like"/>
    <property type="match status" value="1"/>
</dbReference>
<dbReference type="SMART" id="SM00855">
    <property type="entry name" value="PGAM"/>
    <property type="match status" value="1"/>
</dbReference>
<dbReference type="GO" id="GO:0004331">
    <property type="term" value="F:fructose-2,6-bisphosphate 2-phosphatase activity"/>
    <property type="evidence" value="ECO:0007669"/>
    <property type="project" value="TreeGrafter"/>
</dbReference>
<dbReference type="AlphaFoldDB" id="A0A5J4XBA2"/>
<protein>
    <submittedName>
        <fullName evidence="3">Fructose-2,6-bisphosphatase</fullName>
    </submittedName>
</protein>
<dbReference type="InterPro" id="IPR001345">
    <property type="entry name" value="PG/BPGM_mutase_AS"/>
</dbReference>
<dbReference type="InterPro" id="IPR051695">
    <property type="entry name" value="Phosphoglycerate_Mutase"/>
</dbReference>
<dbReference type="EMBL" id="SNRW01000020">
    <property type="protein sequence ID" value="KAA6404202.1"/>
    <property type="molecule type" value="Genomic_DNA"/>
</dbReference>
<dbReference type="InterPro" id="IPR029033">
    <property type="entry name" value="His_PPase_superfam"/>
</dbReference>
<name>A0A5J4XBA2_9EUKA</name>
<dbReference type="Pfam" id="PF00300">
    <property type="entry name" value="His_Phos_1"/>
    <property type="match status" value="1"/>
</dbReference>
<reference evidence="3 4" key="1">
    <citation type="submission" date="2019-03" db="EMBL/GenBank/DDBJ databases">
        <title>Single cell metagenomics reveals metabolic interactions within the superorganism composed of flagellate Streblomastix strix and complex community of Bacteroidetes bacteria on its surface.</title>
        <authorList>
            <person name="Treitli S.C."/>
            <person name="Kolisko M."/>
            <person name="Husnik F."/>
            <person name="Keeling P."/>
            <person name="Hampl V."/>
        </authorList>
    </citation>
    <scope>NUCLEOTIDE SEQUENCE [LARGE SCALE GENOMIC DNA]</scope>
    <source>
        <strain evidence="3">ST1C</strain>
    </source>
</reference>
<keyword evidence="1" id="KW-0378">Hydrolase</keyword>
<dbReference type="InterPro" id="IPR013078">
    <property type="entry name" value="His_Pase_superF_clade-1"/>
</dbReference>
<evidence type="ECO:0000256" key="1">
    <source>
        <dbReference type="ARBA" id="ARBA00022801"/>
    </source>
</evidence>
<gene>
    <name evidence="3" type="ORF">EZS28_000264</name>
</gene>
<evidence type="ECO:0000313" key="4">
    <source>
        <dbReference type="Proteomes" id="UP000324800"/>
    </source>
</evidence>
<feature type="binding site" evidence="2">
    <location>
        <begin position="7"/>
        <end position="14"/>
    </location>
    <ligand>
        <name>substrate</name>
    </ligand>
</feature>
<dbReference type="PROSITE" id="PS00175">
    <property type="entry name" value="PG_MUTASE"/>
    <property type="match status" value="1"/>
</dbReference>
<dbReference type="OrthoDB" id="354304at2759"/>